<feature type="domain" description="AAA+ ATPase" evidence="4">
    <location>
        <begin position="113"/>
        <end position="239"/>
    </location>
</feature>
<dbReference type="InterPro" id="IPR003593">
    <property type="entry name" value="AAA+_ATPase"/>
</dbReference>
<comment type="caution">
    <text evidence="5">The sequence shown here is derived from an EMBL/GenBank/DDBJ whole genome shotgun (WGS) entry which is preliminary data.</text>
</comment>
<evidence type="ECO:0000313" key="6">
    <source>
        <dbReference type="Proteomes" id="UP000034543"/>
    </source>
</evidence>
<evidence type="ECO:0000256" key="3">
    <source>
        <dbReference type="ARBA" id="ARBA00022840"/>
    </source>
</evidence>
<reference evidence="5 6" key="1">
    <citation type="journal article" date="2015" name="Nature">
        <title>rRNA introns, odd ribosomes, and small enigmatic genomes across a large radiation of phyla.</title>
        <authorList>
            <person name="Brown C.T."/>
            <person name="Hug L.A."/>
            <person name="Thomas B.C."/>
            <person name="Sharon I."/>
            <person name="Castelle C.J."/>
            <person name="Singh A."/>
            <person name="Wilkins M.J."/>
            <person name="Williams K.H."/>
            <person name="Banfield J.F."/>
        </authorList>
    </citation>
    <scope>NUCLEOTIDE SEQUENCE [LARGE SCALE GENOMIC DNA]</scope>
</reference>
<dbReference type="InterPro" id="IPR028350">
    <property type="entry name" value="DNAC/IstB-like"/>
</dbReference>
<dbReference type="SMART" id="SM00382">
    <property type="entry name" value="AAA"/>
    <property type="match status" value="1"/>
</dbReference>
<dbReference type="NCBIfam" id="NF038214">
    <property type="entry name" value="IS21_help_AAA"/>
    <property type="match status" value="1"/>
</dbReference>
<dbReference type="PANTHER" id="PTHR30050:SF4">
    <property type="entry name" value="ATP-BINDING PROTEIN RV3427C IN INSERTION SEQUENCE-RELATED"/>
    <property type="match status" value="1"/>
</dbReference>
<evidence type="ECO:0000256" key="1">
    <source>
        <dbReference type="ARBA" id="ARBA00008059"/>
    </source>
</evidence>
<dbReference type="PIRSF" id="PIRSF003073">
    <property type="entry name" value="DNAC_TnpB_IstB"/>
    <property type="match status" value="1"/>
</dbReference>
<dbReference type="Pfam" id="PF01695">
    <property type="entry name" value="IstB_IS21"/>
    <property type="match status" value="1"/>
</dbReference>
<evidence type="ECO:0000313" key="5">
    <source>
        <dbReference type="EMBL" id="KKS84212.1"/>
    </source>
</evidence>
<dbReference type="AlphaFoldDB" id="A0A0G1CFA7"/>
<sequence length="261" mass="30506">MGKQKVNIYNLSQLHSQSQRIEYGLSTLGLNGMLAFYNKIAKRAISDRYTPHDFLEDLLEKEFVLKEENRLQRSIMLARFPWIKILKEFDFSFQKDLDEKLIYELASCRFIEEAHNIVFFGPAGVGKTHLSISLGMEAISKGYEVRFFTLSQLIDQVEKAEERTRTNILLGSLLRQKLLILDEMDLYDVSQSVSNFLFKLLYQRHLKGSVIFTSNRSFDEWEKIFGSRVRASAIIDRINENCTRIIINGDSYRVKDRIRKV</sequence>
<dbReference type="InterPro" id="IPR047661">
    <property type="entry name" value="IstB"/>
</dbReference>
<dbReference type="Gene3D" id="3.40.50.300">
    <property type="entry name" value="P-loop containing nucleotide triphosphate hydrolases"/>
    <property type="match status" value="1"/>
</dbReference>
<evidence type="ECO:0000256" key="2">
    <source>
        <dbReference type="ARBA" id="ARBA00022741"/>
    </source>
</evidence>
<dbReference type="GO" id="GO:0005524">
    <property type="term" value="F:ATP binding"/>
    <property type="evidence" value="ECO:0007669"/>
    <property type="project" value="UniProtKB-KW"/>
</dbReference>
<dbReference type="InterPro" id="IPR027417">
    <property type="entry name" value="P-loop_NTPase"/>
</dbReference>
<accession>A0A0G1CFA7</accession>
<dbReference type="InterPro" id="IPR002611">
    <property type="entry name" value="IstB_ATP-bd"/>
</dbReference>
<dbReference type="SUPFAM" id="SSF52540">
    <property type="entry name" value="P-loop containing nucleoside triphosphate hydrolases"/>
    <property type="match status" value="1"/>
</dbReference>
<keyword evidence="2" id="KW-0547">Nucleotide-binding</keyword>
<keyword evidence="3" id="KW-0067">ATP-binding</keyword>
<comment type="similarity">
    <text evidence="1">Belongs to the IS21/IS1162 putative ATP-binding protein family.</text>
</comment>
<dbReference type="Proteomes" id="UP000034543">
    <property type="component" value="Unassembled WGS sequence"/>
</dbReference>
<organism evidence="5 6">
    <name type="scientific">Candidatus Gottesmanbacteria bacterium GW2011_GWA1_43_11</name>
    <dbReference type="NCBI Taxonomy" id="1618436"/>
    <lineage>
        <taxon>Bacteria</taxon>
        <taxon>Candidatus Gottesmaniibacteriota</taxon>
    </lineage>
</organism>
<name>A0A0G1CFA7_9BACT</name>
<dbReference type="GO" id="GO:0006260">
    <property type="term" value="P:DNA replication"/>
    <property type="evidence" value="ECO:0007669"/>
    <property type="project" value="TreeGrafter"/>
</dbReference>
<evidence type="ECO:0000259" key="4">
    <source>
        <dbReference type="SMART" id="SM00382"/>
    </source>
</evidence>
<proteinExistence type="inferred from homology"/>
<dbReference type="EMBL" id="LCFB01000024">
    <property type="protein sequence ID" value="KKS84212.1"/>
    <property type="molecule type" value="Genomic_DNA"/>
</dbReference>
<dbReference type="PANTHER" id="PTHR30050">
    <property type="entry name" value="CHROMOSOMAL REPLICATION INITIATOR PROTEIN DNAA"/>
    <property type="match status" value="1"/>
</dbReference>
<dbReference type="STRING" id="1618436.UV59_C0024G0008"/>
<gene>
    <name evidence="5" type="ORF">UV59_C0024G0008</name>
</gene>
<dbReference type="CDD" id="cd00009">
    <property type="entry name" value="AAA"/>
    <property type="match status" value="1"/>
</dbReference>
<protein>
    <submittedName>
        <fullName evidence="5">ISChy4, transposition helper protein</fullName>
    </submittedName>
</protein>